<evidence type="ECO:0000256" key="1">
    <source>
        <dbReference type="SAM" id="Phobius"/>
    </source>
</evidence>
<sequence length="96" mass="9832">MREKTMWIRKGVLRLMLALMLGIIAGGAPGAAMVSHAETAAVSEAAVPAEGASEDSGMPFLLSFFGGILLLILFVVVVAVATSVSTVGAINGQDEE</sequence>
<proteinExistence type="predicted"/>
<evidence type="ECO:0008006" key="4">
    <source>
        <dbReference type="Google" id="ProtNLM"/>
    </source>
</evidence>
<dbReference type="KEGG" id="csh:Closa_3214"/>
<evidence type="ECO:0000313" key="2">
    <source>
        <dbReference type="EMBL" id="ADL05744.1"/>
    </source>
</evidence>
<keyword evidence="1" id="KW-1133">Transmembrane helix</keyword>
<keyword evidence="1" id="KW-0472">Membrane</keyword>
<reference evidence="2" key="1">
    <citation type="submission" date="2010-07" db="EMBL/GenBank/DDBJ databases">
        <title>Complete sequence of Clostridium saccharolyticum WM1.</title>
        <authorList>
            <consortium name="US DOE Joint Genome Institute"/>
            <person name="Lucas S."/>
            <person name="Copeland A."/>
            <person name="Lapidus A."/>
            <person name="Cheng J.-F."/>
            <person name="Bruce D."/>
            <person name="Goodwin L."/>
            <person name="Pitluck S."/>
            <person name="Chertkov O."/>
            <person name="Detter J.C."/>
            <person name="Han C."/>
            <person name="Tapia R."/>
            <person name="Land M."/>
            <person name="Hauser L."/>
            <person name="Chang Y.-J."/>
            <person name="Jeffries C."/>
            <person name="Kyrpides N."/>
            <person name="Ivanova N."/>
            <person name="Mikhailova N."/>
            <person name="Mouttaki H."/>
            <person name="Lin L."/>
            <person name="Zhou J."/>
            <person name="Hemme C.L."/>
            <person name="Woyke T."/>
        </authorList>
    </citation>
    <scope>NUCLEOTIDE SEQUENCE [LARGE SCALE GENOMIC DNA]</scope>
    <source>
        <strain evidence="2">WM1</strain>
    </source>
</reference>
<name>D9R8L5_LACSW</name>
<feature type="transmembrane region" description="Helical" evidence="1">
    <location>
        <begin position="61"/>
        <end position="90"/>
    </location>
</feature>
<evidence type="ECO:0000313" key="3">
    <source>
        <dbReference type="Proteomes" id="UP000001662"/>
    </source>
</evidence>
<dbReference type="EMBL" id="CP002109">
    <property type="protein sequence ID" value="ADL05744.1"/>
    <property type="molecule type" value="Genomic_DNA"/>
</dbReference>
<accession>D9R8L5</accession>
<dbReference type="STRING" id="610130.Closa_3214"/>
<dbReference type="AlphaFoldDB" id="D9R8L5"/>
<keyword evidence="1" id="KW-0812">Transmembrane</keyword>
<dbReference type="RefSeq" id="WP_013273814.1">
    <property type="nucleotide sequence ID" value="NC_014376.1"/>
</dbReference>
<dbReference type="PaxDb" id="610130-Closa_3214"/>
<organism evidence="2 3">
    <name type="scientific">Lacrimispora saccharolytica (strain ATCC 35040 / DSM 2544 / NRCC 2533 / WM1)</name>
    <name type="common">Clostridium saccharolyticum</name>
    <dbReference type="NCBI Taxonomy" id="610130"/>
    <lineage>
        <taxon>Bacteria</taxon>
        <taxon>Bacillati</taxon>
        <taxon>Bacillota</taxon>
        <taxon>Clostridia</taxon>
        <taxon>Lachnospirales</taxon>
        <taxon>Lachnospiraceae</taxon>
        <taxon>Lacrimispora</taxon>
    </lineage>
</organism>
<dbReference type="eggNOG" id="ENOG5033YMV">
    <property type="taxonomic scope" value="Bacteria"/>
</dbReference>
<keyword evidence="3" id="KW-1185">Reference proteome</keyword>
<protein>
    <recommendedName>
        <fullName evidence="4">Sulfate transporter</fullName>
    </recommendedName>
</protein>
<gene>
    <name evidence="2" type="ordered locus">Closa_3214</name>
</gene>
<dbReference type="Proteomes" id="UP000001662">
    <property type="component" value="Chromosome"/>
</dbReference>
<dbReference type="HOGENOM" id="CLU_2329917_0_0_9"/>